<dbReference type="InterPro" id="IPR039766">
    <property type="entry name" value="Vps53"/>
</dbReference>
<keyword evidence="6" id="KW-0472">Membrane</keyword>
<evidence type="ECO:0000256" key="1">
    <source>
        <dbReference type="ARBA" id="ARBA00004150"/>
    </source>
</evidence>
<feature type="coiled-coil region" evidence="7">
    <location>
        <begin position="24"/>
        <end position="95"/>
    </location>
</feature>
<reference evidence="11" key="1">
    <citation type="journal article" date="2023" name="BMC Genomics">
        <title>Chromosome-level genome assemblies of Cutaneotrichosporon spp. (Trichosporonales, Basidiomycota) reveal imbalanced evolution between nucleotide sequences and chromosome synteny.</title>
        <authorList>
            <person name="Kobayashi Y."/>
            <person name="Kayamori A."/>
            <person name="Aoki K."/>
            <person name="Shiwa Y."/>
            <person name="Matsutani M."/>
            <person name="Fujita N."/>
            <person name="Sugita T."/>
            <person name="Iwasaki W."/>
            <person name="Tanaka N."/>
            <person name="Takashima M."/>
        </authorList>
    </citation>
    <scope>NUCLEOTIDE SEQUENCE</scope>
    <source>
        <strain evidence="11">HIS019</strain>
    </source>
</reference>
<evidence type="ECO:0000256" key="6">
    <source>
        <dbReference type="ARBA" id="ARBA00023136"/>
    </source>
</evidence>
<feature type="region of interest" description="Disordered" evidence="8">
    <location>
        <begin position="719"/>
        <end position="744"/>
    </location>
</feature>
<dbReference type="InterPro" id="IPR031745">
    <property type="entry name" value="Vps53_C"/>
</dbReference>
<evidence type="ECO:0000256" key="5">
    <source>
        <dbReference type="ARBA" id="ARBA00023034"/>
    </source>
</evidence>
<dbReference type="GO" id="GO:0042147">
    <property type="term" value="P:retrograde transport, endosome to Golgi"/>
    <property type="evidence" value="ECO:0007669"/>
    <property type="project" value="InterPro"/>
</dbReference>
<dbReference type="GO" id="GO:0010008">
    <property type="term" value="C:endosome membrane"/>
    <property type="evidence" value="ECO:0007669"/>
    <property type="project" value="UniProtKB-SubCell"/>
</dbReference>
<evidence type="ECO:0000256" key="8">
    <source>
        <dbReference type="SAM" id="MobiDB-lite"/>
    </source>
</evidence>
<name>A0AA48L9I0_9TREE</name>
<dbReference type="InterPro" id="IPR007234">
    <property type="entry name" value="Vps53_N"/>
</dbReference>
<gene>
    <name evidence="11" type="primary">VPS53</name>
    <name evidence="11" type="ORF">CcaverHIS019_0608460</name>
</gene>
<keyword evidence="7" id="KW-0175">Coiled coil</keyword>
<feature type="domain" description="Vps53 N-terminal" evidence="9">
    <location>
        <begin position="16"/>
        <end position="370"/>
    </location>
</feature>
<dbReference type="Pfam" id="PF16854">
    <property type="entry name" value="VPS53_C"/>
    <property type="match status" value="1"/>
</dbReference>
<evidence type="ECO:0000256" key="2">
    <source>
        <dbReference type="ARBA" id="ARBA00004481"/>
    </source>
</evidence>
<dbReference type="AlphaFoldDB" id="A0AA48L9I0"/>
<dbReference type="PANTHER" id="PTHR12820">
    <property type="entry name" value="VACUOLAR SORTING PROTEIN 53"/>
    <property type="match status" value="1"/>
</dbReference>
<keyword evidence="5" id="KW-0333">Golgi apparatus</keyword>
<dbReference type="GeneID" id="85498257"/>
<evidence type="ECO:0000256" key="3">
    <source>
        <dbReference type="ARBA" id="ARBA00008628"/>
    </source>
</evidence>
<evidence type="ECO:0000259" key="10">
    <source>
        <dbReference type="Pfam" id="PF16854"/>
    </source>
</evidence>
<dbReference type="Proteomes" id="UP001233271">
    <property type="component" value="Chromosome 6"/>
</dbReference>
<comment type="subcellular location">
    <subcellularLocation>
        <location evidence="2">Endosome membrane</location>
        <topology evidence="2">Peripheral membrane protein</topology>
    </subcellularLocation>
    <subcellularLocation>
        <location evidence="1">Golgi apparatus</location>
        <location evidence="1">trans-Golgi network membrane</location>
        <topology evidence="1">Peripheral membrane protein</topology>
    </subcellularLocation>
</comment>
<evidence type="ECO:0008006" key="13">
    <source>
        <dbReference type="Google" id="ProtNLM"/>
    </source>
</evidence>
<dbReference type="Pfam" id="PF04100">
    <property type="entry name" value="Vps53_N"/>
    <property type="match status" value="1"/>
</dbReference>
<organism evidence="11 12">
    <name type="scientific">Cutaneotrichosporon cavernicola</name>
    <dbReference type="NCBI Taxonomy" id="279322"/>
    <lineage>
        <taxon>Eukaryota</taxon>
        <taxon>Fungi</taxon>
        <taxon>Dikarya</taxon>
        <taxon>Basidiomycota</taxon>
        <taxon>Agaricomycotina</taxon>
        <taxon>Tremellomycetes</taxon>
        <taxon>Trichosporonales</taxon>
        <taxon>Trichosporonaceae</taxon>
        <taxon>Cutaneotrichosporon</taxon>
    </lineage>
</organism>
<sequence length="786" mass="88137">MTSADAPATAMVRLSQDFSDSTALSRHQQIHARLELEILDVREEVARLKGELRRDQDPARMGVIQKQIAHLMQQINAIREKAAEAEAIVKSITQDVQRLDVAKRNLTRTMQTLERWSMLKHAHRQLKELIPTKRYRDMASSLSAVMQLFEGLKPLTTVAEVAEVFRAAEEDRRTVQEMVNTEMEAFFRNDPNHPPDLRVVSEAALVVDVLGGDYRKHIIERYITLQLAEYRRIFRSTDEAGQLDNVARRYAWFRRVLKHHDEEHAALFPASWEVTRLLVASFAEQTRVDLANVLGRGVPDVNVLLDALQATLDFEAALARRFNMPFEDVTAGGLNSSSSTKWTISTIFDSHFGTYVDAQDKALSEMMSQYRGARSRSSLEGTLQETENAGPTILPSSTELFYFYGQTLEQCSKYTNGDPVVKLARIFAKWLKIYNDDVLLAALKKEPTIRRSLEGRSSLAEVKTACMVLNTAEYCANTSMQLEDRLKDKVKEELCDSIGFADERDGFTATKAQCIATMLRELETACDPAFAAILKTPWRDLENVSGRSAYIVDLVGSIKEVAECVRTRIESKKYIRNFADKAVGLVIARFTQAVIKSRPLKKIGAEQILLDVQAVKACLLDLPEPHPENSSNGYTKYVTKNTGQLETMLKVILAPDDPPEGFVQNYCLLIGDRSFTNFQKILDLKGTARSDQQKLVDIFLSVTGTKDDLTDTSFLTGLDMDPGNERAQHAPQSPAMQTLGPGSVLPSLLSRSSADYSPDGSRADTPKAFGDFRRFVSTFGKRDGYM</sequence>
<dbReference type="FunFam" id="1.10.357.110:FF:000004">
    <property type="entry name" value="Vacuolar-sorting protein 53 long isoform"/>
    <property type="match status" value="1"/>
</dbReference>
<dbReference type="GO" id="GO:0000938">
    <property type="term" value="C:GARP complex"/>
    <property type="evidence" value="ECO:0007669"/>
    <property type="project" value="InterPro"/>
</dbReference>
<evidence type="ECO:0000256" key="4">
    <source>
        <dbReference type="ARBA" id="ARBA00022753"/>
    </source>
</evidence>
<feature type="domain" description="Vps53 C-terminal" evidence="10">
    <location>
        <begin position="606"/>
        <end position="687"/>
    </location>
</feature>
<dbReference type="KEGG" id="ccac:CcaHIS019_0608460"/>
<dbReference type="InterPro" id="IPR038260">
    <property type="entry name" value="Vps53_C_sf"/>
</dbReference>
<evidence type="ECO:0000256" key="7">
    <source>
        <dbReference type="SAM" id="Coils"/>
    </source>
</evidence>
<dbReference type="PANTHER" id="PTHR12820:SF0">
    <property type="entry name" value="VACUOLAR PROTEIN SORTING-ASSOCIATED PROTEIN 53 HOMOLOG"/>
    <property type="match status" value="1"/>
</dbReference>
<evidence type="ECO:0000313" key="12">
    <source>
        <dbReference type="Proteomes" id="UP001233271"/>
    </source>
</evidence>
<dbReference type="GO" id="GO:0005829">
    <property type="term" value="C:cytosol"/>
    <property type="evidence" value="ECO:0007669"/>
    <property type="project" value="GOC"/>
</dbReference>
<evidence type="ECO:0000313" key="11">
    <source>
        <dbReference type="EMBL" id="BEI94387.1"/>
    </source>
</evidence>
<dbReference type="RefSeq" id="XP_060459652.1">
    <property type="nucleotide sequence ID" value="XM_060603350.1"/>
</dbReference>
<evidence type="ECO:0000259" key="9">
    <source>
        <dbReference type="Pfam" id="PF04100"/>
    </source>
</evidence>
<dbReference type="EMBL" id="AP028217">
    <property type="protein sequence ID" value="BEI94387.1"/>
    <property type="molecule type" value="Genomic_DNA"/>
</dbReference>
<accession>A0AA48L9I0</accession>
<dbReference type="Gene3D" id="1.10.357.110">
    <property type="entry name" value="Vacuolar protein sorting-associated protein 53, C-terminus"/>
    <property type="match status" value="1"/>
</dbReference>
<proteinExistence type="inferred from homology"/>
<keyword evidence="12" id="KW-1185">Reference proteome</keyword>
<protein>
    <recommendedName>
        <fullName evidence="13">Vps53 N-terminal domain-containing protein</fullName>
    </recommendedName>
</protein>
<comment type="similarity">
    <text evidence="3">Belongs to the VPS53 family.</text>
</comment>
<keyword evidence="4" id="KW-0967">Endosome</keyword>